<gene>
    <name evidence="2" type="ORF">CRI93_09605</name>
</gene>
<accession>A0A2H3NWN0</accession>
<protein>
    <recommendedName>
        <fullName evidence="1">PPM-type phosphatase domain-containing protein</fullName>
    </recommendedName>
</protein>
<evidence type="ECO:0000313" key="2">
    <source>
        <dbReference type="EMBL" id="PEN06527.1"/>
    </source>
</evidence>
<dbReference type="EMBL" id="PDEP01000008">
    <property type="protein sequence ID" value="PEN06527.1"/>
    <property type="molecule type" value="Genomic_DNA"/>
</dbReference>
<evidence type="ECO:0000313" key="3">
    <source>
        <dbReference type="Proteomes" id="UP000221024"/>
    </source>
</evidence>
<keyword evidence="3" id="KW-1185">Reference proteome</keyword>
<dbReference type="InterPro" id="IPR036457">
    <property type="entry name" value="PPM-type-like_dom_sf"/>
</dbReference>
<dbReference type="InterPro" id="IPR001932">
    <property type="entry name" value="PPM-type_phosphatase-like_dom"/>
</dbReference>
<dbReference type="AlphaFoldDB" id="A0A2H3NWN0"/>
<dbReference type="OrthoDB" id="1494355at2"/>
<dbReference type="Pfam" id="PF13672">
    <property type="entry name" value="PP2C_2"/>
    <property type="match status" value="1"/>
</dbReference>
<sequence length="284" mass="30768">MAFALQYEKCPGVNGPPFACFSCIATDGKDLTGLWRPVRSIRARIIIPHKSLPLMNASLQVLSVPKAGHTDAENEDAAAYKAESWPLHAAVADGATESAFSRTWAQLLVERSLAEGILAPTETALTAWRTAWRTAVDPKVQAQPWYVAAKTEQGAHATYLHLQCTANGDWQAARVGDCVLFHIRNRTLQATWPDMEAGSFNHRPDLVSTQPGHAPTVHTTCGTWQPGDAFLLATDAAAAWLLQTGAAPALEWTPDAFRDAAQAARTQGTLRNDDTTVLRFVLSS</sequence>
<proteinExistence type="predicted"/>
<feature type="domain" description="PPM-type phosphatase" evidence="1">
    <location>
        <begin position="69"/>
        <end position="238"/>
    </location>
</feature>
<dbReference type="Gene3D" id="3.60.40.10">
    <property type="entry name" value="PPM-type phosphatase domain"/>
    <property type="match status" value="1"/>
</dbReference>
<dbReference type="Proteomes" id="UP000221024">
    <property type="component" value="Unassembled WGS sequence"/>
</dbReference>
<evidence type="ECO:0000259" key="1">
    <source>
        <dbReference type="Pfam" id="PF13672"/>
    </source>
</evidence>
<reference evidence="2 3" key="1">
    <citation type="submission" date="2017-10" db="EMBL/GenBank/DDBJ databases">
        <title>Draft genome of Longimonas halophila.</title>
        <authorList>
            <person name="Goh K.M."/>
            <person name="Shamsir M.S."/>
            <person name="Lim S.W."/>
        </authorList>
    </citation>
    <scope>NUCLEOTIDE SEQUENCE [LARGE SCALE GENOMIC DNA]</scope>
    <source>
        <strain evidence="2 3">KCTC 42399</strain>
    </source>
</reference>
<organism evidence="2 3">
    <name type="scientific">Longimonas halophila</name>
    <dbReference type="NCBI Taxonomy" id="1469170"/>
    <lineage>
        <taxon>Bacteria</taxon>
        <taxon>Pseudomonadati</taxon>
        <taxon>Rhodothermota</taxon>
        <taxon>Rhodothermia</taxon>
        <taxon>Rhodothermales</taxon>
        <taxon>Salisaetaceae</taxon>
        <taxon>Longimonas</taxon>
    </lineage>
</organism>
<name>A0A2H3NWN0_9BACT</name>
<dbReference type="SUPFAM" id="SSF81606">
    <property type="entry name" value="PP2C-like"/>
    <property type="match status" value="1"/>
</dbReference>
<comment type="caution">
    <text evidence="2">The sequence shown here is derived from an EMBL/GenBank/DDBJ whole genome shotgun (WGS) entry which is preliminary data.</text>
</comment>